<evidence type="ECO:0000313" key="4">
    <source>
        <dbReference type="Proteomes" id="UP000198983"/>
    </source>
</evidence>
<dbReference type="STRING" id="117157.SAMN04489717_4605"/>
<dbReference type="InterPro" id="IPR026881">
    <property type="entry name" value="WYL_dom"/>
</dbReference>
<dbReference type="PROSITE" id="PS52050">
    <property type="entry name" value="WYL"/>
    <property type="match status" value="1"/>
</dbReference>
<dbReference type="InterPro" id="IPR057727">
    <property type="entry name" value="WCX_dom"/>
</dbReference>
<evidence type="ECO:0000259" key="1">
    <source>
        <dbReference type="Pfam" id="PF13280"/>
    </source>
</evidence>
<keyword evidence="4" id="KW-1185">Reference proteome</keyword>
<dbReference type="InterPro" id="IPR051534">
    <property type="entry name" value="CBASS_pafABC_assoc_protein"/>
</dbReference>
<organism evidence="3 4">
    <name type="scientific">Actinopolymorpha singaporensis</name>
    <dbReference type="NCBI Taxonomy" id="117157"/>
    <lineage>
        <taxon>Bacteria</taxon>
        <taxon>Bacillati</taxon>
        <taxon>Actinomycetota</taxon>
        <taxon>Actinomycetes</taxon>
        <taxon>Propionibacteriales</taxon>
        <taxon>Actinopolymorphaceae</taxon>
        <taxon>Actinopolymorpha</taxon>
    </lineage>
</organism>
<evidence type="ECO:0000259" key="2">
    <source>
        <dbReference type="Pfam" id="PF25583"/>
    </source>
</evidence>
<dbReference type="GO" id="GO:0000502">
    <property type="term" value="C:proteasome complex"/>
    <property type="evidence" value="ECO:0007669"/>
    <property type="project" value="UniProtKB-KW"/>
</dbReference>
<gene>
    <name evidence="3" type="ORF">SAMN04489717_4605</name>
</gene>
<dbReference type="Proteomes" id="UP000198983">
    <property type="component" value="Chromosome I"/>
</dbReference>
<accession>A0A1H1WQ67</accession>
<sequence>MAAPRKSERLMNLVICLLVSHHFVPKARLRQLVEDYREQTPEAFEKMFERDKDELRDLGIPIEVGSVASGFDDEVGYRIRRSEFELPPLTFTAQEAAVLGLAARVWEHASLAEATSRAVLKLGADGFVSASSAAPVPGQVPDAGADVRADTGADTGPVTTLEPRLPASEPAFEPLWRAVQSRTVVSFDYRRPGAGGAQHRTLEPWGILNWRSRWYVLGHDRDRAATRMFRLSRISGQVRPVGRPGAFTVPEGVDIRAEAARMSPPEESRRTARIRVRAGAGHGLRRRASSVTPDGSGWDVVEVGFADPVTLAEEIAGYAAGAVALDPPDLREAVIRHLKGLLVEVAHAPEPTDG</sequence>
<protein>
    <submittedName>
        <fullName evidence="3">Proteasome accessory factor B</fullName>
    </submittedName>
</protein>
<evidence type="ECO:0000313" key="3">
    <source>
        <dbReference type="EMBL" id="SDS98771.1"/>
    </source>
</evidence>
<reference evidence="3 4" key="1">
    <citation type="submission" date="2016-10" db="EMBL/GenBank/DDBJ databases">
        <authorList>
            <person name="de Groot N.N."/>
        </authorList>
    </citation>
    <scope>NUCLEOTIDE SEQUENCE [LARGE SCALE GENOMIC DNA]</scope>
    <source>
        <strain evidence="3 4">DSM 22024</strain>
    </source>
</reference>
<keyword evidence="3" id="KW-0647">Proteasome</keyword>
<dbReference type="EMBL" id="LT629732">
    <property type="protein sequence ID" value="SDS98771.1"/>
    <property type="molecule type" value="Genomic_DNA"/>
</dbReference>
<dbReference type="RefSeq" id="WP_241827580.1">
    <property type="nucleotide sequence ID" value="NZ_LT629732.1"/>
</dbReference>
<feature type="domain" description="WCX" evidence="2">
    <location>
        <begin position="269"/>
        <end position="342"/>
    </location>
</feature>
<proteinExistence type="predicted"/>
<dbReference type="AlphaFoldDB" id="A0A1H1WQ67"/>
<dbReference type="Pfam" id="PF25583">
    <property type="entry name" value="WCX"/>
    <property type="match status" value="1"/>
</dbReference>
<feature type="domain" description="WYL" evidence="1">
    <location>
        <begin position="171"/>
        <end position="235"/>
    </location>
</feature>
<dbReference type="PANTHER" id="PTHR34580">
    <property type="match status" value="1"/>
</dbReference>
<dbReference type="PANTHER" id="PTHR34580:SF3">
    <property type="entry name" value="PROTEIN PAFB"/>
    <property type="match status" value="1"/>
</dbReference>
<dbReference type="Pfam" id="PF13280">
    <property type="entry name" value="WYL"/>
    <property type="match status" value="1"/>
</dbReference>
<name>A0A1H1WQ67_9ACTN</name>